<keyword evidence="2" id="KW-0677">Repeat</keyword>
<feature type="non-terminal residue" evidence="4">
    <location>
        <position position="1137"/>
    </location>
</feature>
<dbReference type="SUPFAM" id="SSF54695">
    <property type="entry name" value="POZ domain"/>
    <property type="match status" value="2"/>
</dbReference>
<dbReference type="Gene3D" id="1.25.40.420">
    <property type="match status" value="2"/>
</dbReference>
<organism evidence="4 5">
    <name type="scientific">Tegillarca granosa</name>
    <name type="common">Malaysian cockle</name>
    <name type="synonym">Anadara granosa</name>
    <dbReference type="NCBI Taxonomy" id="220873"/>
    <lineage>
        <taxon>Eukaryota</taxon>
        <taxon>Metazoa</taxon>
        <taxon>Spiralia</taxon>
        <taxon>Lophotrochozoa</taxon>
        <taxon>Mollusca</taxon>
        <taxon>Bivalvia</taxon>
        <taxon>Autobranchia</taxon>
        <taxon>Pteriomorphia</taxon>
        <taxon>Arcoida</taxon>
        <taxon>Arcoidea</taxon>
        <taxon>Arcidae</taxon>
        <taxon>Tegillarca</taxon>
    </lineage>
</organism>
<dbReference type="Pfam" id="PF00651">
    <property type="entry name" value="BTB"/>
    <property type="match status" value="2"/>
</dbReference>
<dbReference type="EMBL" id="JARBDR010000919">
    <property type="protein sequence ID" value="KAJ8300952.1"/>
    <property type="molecule type" value="Genomic_DNA"/>
</dbReference>
<dbReference type="InterPro" id="IPR015915">
    <property type="entry name" value="Kelch-typ_b-propeller"/>
</dbReference>
<sequence>MGIGEIAKEGMMADVTIEVEGREFPCHRIILSAISPYFRAMFSSGMMECNTKTMKLEDVDAKTFETFLDYVYHGKMNVTVDNVQELLRCSAIFQISPLQEHCESILADDVDTENCLTLFRIARVFNCKILLEKCRPYVMEGFNGLWKTEEFNTLDLDDLESIVRDDDLVPVDEEQICDAVLQWVFADLEERKKHLSRLFRYIRLVKICPEYLIEELYRNELLMNDVDCLRYLDEARNYHMLPARQQEFGTLRFHLRNSDEFEEVVLALTEYDMERSGSFYKDGKCLWAYSFQHQRWYTLQPIPHQHNPGIHFSIVTYGNDIYLSGGDATSKNVLKYDSARNEWTPYDATMKRGRYFHMMAAIRDSIYVIGGYNLKISSNKHVQGSIEEYSITLRRWKTVGELAIPVYNAVIVAAWEKIYILGGKQEDDKYCNAVQMFDTRHQEAKVVGKIPDALEQPLQAGDIYELKLKPTIKFKAFKKLPQSCLPILGCTHYRGKLIILSSNTDKPEQFAKMFKLDLKQSPIKADLLTPKCNAGPKPIHACCRAIISLTSEKMSRKQRQNFVDPLASVIADIAKEGMMADVTIEVEGREFSCHRIILSTISPYFRAMFSSGVMDSNAKIMKLKNVDAKTFETFLDYVYNGKMNMTVDYVQELLKCSAIFQISPLQEHCESILADDVDTENCLTLFRIARVFNCKILLEKCRPYVMEGFNEFWKTEEFNTLDLDELESIVRDDDLVPVDEEQICDAVLQWVLADLEERKKHISRLFRYIRLVKICPEYLIEELYNNELLLNNTNCLRYLDEARNYHMLPARQQEFGTLRFHLRNSDEFEEVVLALTEYDMERSVPFYKEGKCLWAYSFQHQRWYTLQPIPLHHNPGNSFSIVTNGNDIYLSGGDATSKNMLKYDSLSNEWTPCDTTMKRGRYFHMMAAIRDSIYVIGGYNLRISSNKHVQGSIEEYSITLRRWKTVGELAIPVYNAAIVAAGEKIYILGGKQEDDKYCNAVQMFDTRHQEAKDVGKMPDALEQPLQTVTFDKNIYIFTTKGDIYELKLKPTIKFKAFKKLPQSCLPILGCTHYRGKLIILSSNTDKPEQFAKLFKLDLKQSPIKADLLTPKCNAGPKPIHACCRAIVNKQYMYHTYF</sequence>
<evidence type="ECO:0000313" key="5">
    <source>
        <dbReference type="Proteomes" id="UP001217089"/>
    </source>
</evidence>
<gene>
    <name evidence="4" type="ORF">KUTeg_022471</name>
</gene>
<dbReference type="InterPro" id="IPR011705">
    <property type="entry name" value="BACK"/>
</dbReference>
<comment type="caution">
    <text evidence="4">The sequence shown here is derived from an EMBL/GenBank/DDBJ whole genome shotgun (WGS) entry which is preliminary data.</text>
</comment>
<feature type="domain" description="BTB" evidence="3">
    <location>
        <begin position="13"/>
        <end position="80"/>
    </location>
</feature>
<evidence type="ECO:0000256" key="1">
    <source>
        <dbReference type="ARBA" id="ARBA00022441"/>
    </source>
</evidence>
<reference evidence="4 5" key="1">
    <citation type="submission" date="2022-12" db="EMBL/GenBank/DDBJ databases">
        <title>Chromosome-level genome of Tegillarca granosa.</title>
        <authorList>
            <person name="Kim J."/>
        </authorList>
    </citation>
    <scope>NUCLEOTIDE SEQUENCE [LARGE SCALE GENOMIC DNA]</scope>
    <source>
        <strain evidence="4">Teg-2019</strain>
        <tissue evidence="4">Adductor muscle</tissue>
    </source>
</reference>
<keyword evidence="5" id="KW-1185">Reference proteome</keyword>
<protein>
    <recommendedName>
        <fullName evidence="3">BTB domain-containing protein</fullName>
    </recommendedName>
</protein>
<evidence type="ECO:0000313" key="4">
    <source>
        <dbReference type="EMBL" id="KAJ8300952.1"/>
    </source>
</evidence>
<dbReference type="Pfam" id="PF07707">
    <property type="entry name" value="BACK"/>
    <property type="match status" value="2"/>
</dbReference>
<dbReference type="SMART" id="SM00225">
    <property type="entry name" value="BTB"/>
    <property type="match status" value="2"/>
</dbReference>
<dbReference type="PANTHER" id="PTHR45632:SF3">
    <property type="entry name" value="KELCH-LIKE PROTEIN 32"/>
    <property type="match status" value="1"/>
</dbReference>
<evidence type="ECO:0000259" key="3">
    <source>
        <dbReference type="PROSITE" id="PS50097"/>
    </source>
</evidence>
<dbReference type="SMART" id="SM00612">
    <property type="entry name" value="Kelch"/>
    <property type="match status" value="4"/>
</dbReference>
<dbReference type="SMART" id="SM00875">
    <property type="entry name" value="BACK"/>
    <property type="match status" value="2"/>
</dbReference>
<dbReference type="Proteomes" id="UP001217089">
    <property type="component" value="Unassembled WGS sequence"/>
</dbReference>
<accession>A0ABQ9E6N1</accession>
<dbReference type="InterPro" id="IPR000210">
    <property type="entry name" value="BTB/POZ_dom"/>
</dbReference>
<dbReference type="Gene3D" id="3.30.710.10">
    <property type="entry name" value="Potassium Channel Kv1.1, Chain A"/>
    <property type="match status" value="2"/>
</dbReference>
<dbReference type="PROSITE" id="PS50097">
    <property type="entry name" value="BTB"/>
    <property type="match status" value="2"/>
</dbReference>
<dbReference type="Pfam" id="PF24681">
    <property type="entry name" value="Kelch_KLHDC2_KLHL20_DRC7"/>
    <property type="match status" value="2"/>
</dbReference>
<dbReference type="SUPFAM" id="SSF117281">
    <property type="entry name" value="Kelch motif"/>
    <property type="match status" value="2"/>
</dbReference>
<dbReference type="PANTHER" id="PTHR45632">
    <property type="entry name" value="LD33804P"/>
    <property type="match status" value="1"/>
</dbReference>
<dbReference type="InterPro" id="IPR011333">
    <property type="entry name" value="SKP1/BTB/POZ_sf"/>
</dbReference>
<proteinExistence type="predicted"/>
<dbReference type="InterPro" id="IPR006652">
    <property type="entry name" value="Kelch_1"/>
</dbReference>
<dbReference type="Gene3D" id="2.120.10.80">
    <property type="entry name" value="Kelch-type beta propeller"/>
    <property type="match status" value="2"/>
</dbReference>
<feature type="domain" description="BTB" evidence="3">
    <location>
        <begin position="580"/>
        <end position="647"/>
    </location>
</feature>
<name>A0ABQ9E6N1_TEGGR</name>
<dbReference type="CDD" id="cd18186">
    <property type="entry name" value="BTB_POZ_ZBTB_KLHL-like"/>
    <property type="match status" value="1"/>
</dbReference>
<evidence type="ECO:0000256" key="2">
    <source>
        <dbReference type="ARBA" id="ARBA00022737"/>
    </source>
</evidence>
<keyword evidence="1" id="KW-0880">Kelch repeat</keyword>